<evidence type="ECO:0000313" key="2">
    <source>
        <dbReference type="EMBL" id="MCI25732.1"/>
    </source>
</evidence>
<proteinExistence type="predicted"/>
<sequence length="183" mass="19785">TTSSELSSEEAVGLRNTVKSIDCQENATTLNSSSTDRKSDAGLDRVVSSRPCISSIDEEAECQLIDNVVVNESTTSDHQEVVHKTVTENTSSPATSVSRPMNLIEPQEQVHLKPLSPPPSPVIILPNKSNHVSMVMEPIEKMQQLPSSSRFLSSNQDFSSQDALSSQICVASTGFQNQASEKP</sequence>
<keyword evidence="3" id="KW-1185">Reference proteome</keyword>
<feature type="compositionally biased region" description="Polar residues" evidence="1">
    <location>
        <begin position="87"/>
        <end position="99"/>
    </location>
</feature>
<protein>
    <submittedName>
        <fullName evidence="2">Uncharacterized protein</fullName>
    </submittedName>
</protein>
<accession>A0A392QPE2</accession>
<reference evidence="2 3" key="1">
    <citation type="journal article" date="2018" name="Front. Plant Sci.">
        <title>Red Clover (Trifolium pratense) and Zigzag Clover (T. medium) - A Picture of Genomic Similarities and Differences.</title>
        <authorList>
            <person name="Dluhosova J."/>
            <person name="Istvanek J."/>
            <person name="Nedelnik J."/>
            <person name="Repkova J."/>
        </authorList>
    </citation>
    <scope>NUCLEOTIDE SEQUENCE [LARGE SCALE GENOMIC DNA]</scope>
    <source>
        <strain evidence="3">cv. 10/8</strain>
        <tissue evidence="2">Leaf</tissue>
    </source>
</reference>
<name>A0A392QPE2_9FABA</name>
<comment type="caution">
    <text evidence="2">The sequence shown here is derived from an EMBL/GenBank/DDBJ whole genome shotgun (WGS) entry which is preliminary data.</text>
</comment>
<feature type="region of interest" description="Disordered" evidence="1">
    <location>
        <begin position="79"/>
        <end position="99"/>
    </location>
</feature>
<dbReference type="AlphaFoldDB" id="A0A392QPE2"/>
<evidence type="ECO:0000256" key="1">
    <source>
        <dbReference type="SAM" id="MobiDB-lite"/>
    </source>
</evidence>
<dbReference type="Proteomes" id="UP000265520">
    <property type="component" value="Unassembled WGS sequence"/>
</dbReference>
<dbReference type="EMBL" id="LXQA010149018">
    <property type="protein sequence ID" value="MCI25732.1"/>
    <property type="molecule type" value="Genomic_DNA"/>
</dbReference>
<feature type="non-terminal residue" evidence="2">
    <location>
        <position position="1"/>
    </location>
</feature>
<feature type="non-terminal residue" evidence="2">
    <location>
        <position position="183"/>
    </location>
</feature>
<evidence type="ECO:0000313" key="3">
    <source>
        <dbReference type="Proteomes" id="UP000265520"/>
    </source>
</evidence>
<organism evidence="2 3">
    <name type="scientific">Trifolium medium</name>
    <dbReference type="NCBI Taxonomy" id="97028"/>
    <lineage>
        <taxon>Eukaryota</taxon>
        <taxon>Viridiplantae</taxon>
        <taxon>Streptophyta</taxon>
        <taxon>Embryophyta</taxon>
        <taxon>Tracheophyta</taxon>
        <taxon>Spermatophyta</taxon>
        <taxon>Magnoliopsida</taxon>
        <taxon>eudicotyledons</taxon>
        <taxon>Gunneridae</taxon>
        <taxon>Pentapetalae</taxon>
        <taxon>rosids</taxon>
        <taxon>fabids</taxon>
        <taxon>Fabales</taxon>
        <taxon>Fabaceae</taxon>
        <taxon>Papilionoideae</taxon>
        <taxon>50 kb inversion clade</taxon>
        <taxon>NPAAA clade</taxon>
        <taxon>Hologalegina</taxon>
        <taxon>IRL clade</taxon>
        <taxon>Trifolieae</taxon>
        <taxon>Trifolium</taxon>
    </lineage>
</organism>